<keyword evidence="2" id="KW-0560">Oxidoreductase</keyword>
<proteinExistence type="inferred from homology"/>
<dbReference type="EMBL" id="VFPH01000001">
    <property type="protein sequence ID" value="TQM44178.1"/>
    <property type="molecule type" value="Genomic_DNA"/>
</dbReference>
<dbReference type="InterPro" id="IPR036291">
    <property type="entry name" value="NAD(P)-bd_dom_sf"/>
</dbReference>
<organism evidence="4 5">
    <name type="scientific">Pseudonocardia cypriaca</name>
    <dbReference type="NCBI Taxonomy" id="882449"/>
    <lineage>
        <taxon>Bacteria</taxon>
        <taxon>Bacillati</taxon>
        <taxon>Actinomycetota</taxon>
        <taxon>Actinomycetes</taxon>
        <taxon>Pseudonocardiales</taxon>
        <taxon>Pseudonocardiaceae</taxon>
        <taxon>Pseudonocardia</taxon>
    </lineage>
</organism>
<dbReference type="FunFam" id="3.40.50.720:FF:000047">
    <property type="entry name" value="NADP-dependent L-serine/L-allo-threonine dehydrogenase"/>
    <property type="match status" value="1"/>
</dbReference>
<evidence type="ECO:0000256" key="1">
    <source>
        <dbReference type="ARBA" id="ARBA00006484"/>
    </source>
</evidence>
<dbReference type="Proteomes" id="UP000319818">
    <property type="component" value="Unassembled WGS sequence"/>
</dbReference>
<dbReference type="PRINTS" id="PR00080">
    <property type="entry name" value="SDRFAMILY"/>
</dbReference>
<dbReference type="InterPro" id="IPR020904">
    <property type="entry name" value="Sc_DH/Rdtase_CS"/>
</dbReference>
<dbReference type="SUPFAM" id="SSF51735">
    <property type="entry name" value="NAD(P)-binding Rossmann-fold domains"/>
    <property type="match status" value="1"/>
</dbReference>
<gene>
    <name evidence="4" type="ORF">FB388_1540</name>
</gene>
<comment type="caution">
    <text evidence="4">The sequence shown here is derived from an EMBL/GenBank/DDBJ whole genome shotgun (WGS) entry which is preliminary data.</text>
</comment>
<accession>A0A543GDM6</accession>
<keyword evidence="5" id="KW-1185">Reference proteome</keyword>
<dbReference type="GO" id="GO:0016616">
    <property type="term" value="F:oxidoreductase activity, acting on the CH-OH group of donors, NAD or NADP as acceptor"/>
    <property type="evidence" value="ECO:0007669"/>
    <property type="project" value="UniProtKB-ARBA"/>
</dbReference>
<evidence type="ECO:0000313" key="5">
    <source>
        <dbReference type="Proteomes" id="UP000319818"/>
    </source>
</evidence>
<dbReference type="PRINTS" id="PR00081">
    <property type="entry name" value="GDHRDH"/>
</dbReference>
<dbReference type="OrthoDB" id="9775296at2"/>
<dbReference type="InterPro" id="IPR002347">
    <property type="entry name" value="SDR_fam"/>
</dbReference>
<dbReference type="RefSeq" id="WP_142098803.1">
    <property type="nucleotide sequence ID" value="NZ_VFPH01000001.1"/>
</dbReference>
<dbReference type="AlphaFoldDB" id="A0A543GDM6"/>
<reference evidence="4 5" key="1">
    <citation type="submission" date="2019-06" db="EMBL/GenBank/DDBJ databases">
        <title>Sequencing the genomes of 1000 actinobacteria strains.</title>
        <authorList>
            <person name="Klenk H.-P."/>
        </authorList>
    </citation>
    <scope>NUCLEOTIDE SEQUENCE [LARGE SCALE GENOMIC DNA]</scope>
    <source>
        <strain evidence="4 5">DSM 45511</strain>
    </source>
</reference>
<protein>
    <submittedName>
        <fullName evidence="4">NADP-dependent 3-hydroxy acid dehydrogenase YdfG</fullName>
    </submittedName>
</protein>
<dbReference type="Gene3D" id="3.40.50.720">
    <property type="entry name" value="NAD(P)-binding Rossmann-like Domain"/>
    <property type="match status" value="1"/>
</dbReference>
<evidence type="ECO:0000256" key="2">
    <source>
        <dbReference type="ARBA" id="ARBA00023002"/>
    </source>
</evidence>
<name>A0A543GDM6_9PSEU</name>
<dbReference type="PANTHER" id="PTHR42901:SF1">
    <property type="entry name" value="ALCOHOL DEHYDROGENASE"/>
    <property type="match status" value="1"/>
</dbReference>
<evidence type="ECO:0000256" key="3">
    <source>
        <dbReference type="RuleBase" id="RU000363"/>
    </source>
</evidence>
<evidence type="ECO:0000313" key="4">
    <source>
        <dbReference type="EMBL" id="TQM44178.1"/>
    </source>
</evidence>
<comment type="similarity">
    <text evidence="1 3">Belongs to the short-chain dehydrogenases/reductases (SDR) family.</text>
</comment>
<dbReference type="Pfam" id="PF00106">
    <property type="entry name" value="adh_short"/>
    <property type="match status" value="1"/>
</dbReference>
<dbReference type="PROSITE" id="PS00061">
    <property type="entry name" value="ADH_SHORT"/>
    <property type="match status" value="1"/>
</dbReference>
<dbReference type="PANTHER" id="PTHR42901">
    <property type="entry name" value="ALCOHOL DEHYDROGENASE"/>
    <property type="match status" value="1"/>
</dbReference>
<sequence>MTENSYNLTGRVAVVTGASSGIGAATARALAAGGARVALLARRVDRIEALAKEIDGIAVPADVTGAASLARAAATVRAELGRPDLVVANAGVMNGAPFATAEPAEWSAMVDTNVTGLLNTGKAFVDDLVAAAADGRAADLVHVGSIASHEVFPGYAVYSATKAGVAALTRGLRLELGPRGVRVRAVEPGITESELGETMLDAEGRATLEDIRQQVGPIPASDVAEVIAWSAAAPARLNVAQLIVLPTAQG</sequence>